<reference evidence="1 2" key="2">
    <citation type="submission" date="2021-10" db="EMBL/GenBank/DDBJ databases">
        <authorList>
            <person name="Piombo E."/>
        </authorList>
    </citation>
    <scope>NUCLEOTIDE SEQUENCE [LARGE SCALE GENOMIC DNA]</scope>
</reference>
<comment type="caution">
    <text evidence="1">The sequence shown here is derived from an EMBL/GenBank/DDBJ whole genome shotgun (WGS) entry which is preliminary data.</text>
</comment>
<dbReference type="Proteomes" id="UP000754883">
    <property type="component" value="Unassembled WGS sequence"/>
</dbReference>
<reference evidence="2" key="1">
    <citation type="submission" date="2019-06" db="EMBL/GenBank/DDBJ databases">
        <authorList>
            <person name="Broberg M."/>
        </authorList>
    </citation>
    <scope>NUCLEOTIDE SEQUENCE [LARGE SCALE GENOMIC DNA]</scope>
</reference>
<dbReference type="EMBL" id="CABFNO020001563">
    <property type="protein sequence ID" value="CAH0003071.1"/>
    <property type="molecule type" value="Genomic_DNA"/>
</dbReference>
<keyword evidence="2" id="KW-1185">Reference proteome</keyword>
<dbReference type="AlphaFoldDB" id="A0A9N9UU78"/>
<organism evidence="1 2">
    <name type="scientific">Clonostachys byssicola</name>
    <dbReference type="NCBI Taxonomy" id="160290"/>
    <lineage>
        <taxon>Eukaryota</taxon>
        <taxon>Fungi</taxon>
        <taxon>Dikarya</taxon>
        <taxon>Ascomycota</taxon>
        <taxon>Pezizomycotina</taxon>
        <taxon>Sordariomycetes</taxon>
        <taxon>Hypocreomycetidae</taxon>
        <taxon>Hypocreales</taxon>
        <taxon>Bionectriaceae</taxon>
        <taxon>Clonostachys</taxon>
    </lineage>
</organism>
<accession>A0A9N9UU78</accession>
<evidence type="ECO:0000313" key="2">
    <source>
        <dbReference type="Proteomes" id="UP000754883"/>
    </source>
</evidence>
<proteinExistence type="predicted"/>
<name>A0A9N9UU78_9HYPO</name>
<gene>
    <name evidence="1" type="ORF">CBYS24578_00011409</name>
</gene>
<evidence type="ECO:0000313" key="1">
    <source>
        <dbReference type="EMBL" id="CAH0003071.1"/>
    </source>
</evidence>
<protein>
    <submittedName>
        <fullName evidence="1">Uncharacterized protein</fullName>
    </submittedName>
</protein>
<sequence>MILFAAIRMNAINGYNLELLRAELLMRILQRPSMVMREWSEIMINAKRNNEREVYNARVGLFGPYRGKSVVV</sequence>